<protein>
    <submittedName>
        <fullName evidence="2">Amidohydrolase family protein</fullName>
    </submittedName>
</protein>
<dbReference type="Gene3D" id="3.20.20.140">
    <property type="entry name" value="Metal-dependent hydrolases"/>
    <property type="match status" value="1"/>
</dbReference>
<organism evidence="2 3">
    <name type="scientific">Stagnihabitans tardus</name>
    <dbReference type="NCBI Taxonomy" id="2699202"/>
    <lineage>
        <taxon>Bacteria</taxon>
        <taxon>Pseudomonadati</taxon>
        <taxon>Pseudomonadota</taxon>
        <taxon>Alphaproteobacteria</taxon>
        <taxon>Rhodobacterales</taxon>
        <taxon>Paracoccaceae</taxon>
        <taxon>Stagnihabitans</taxon>
    </lineage>
</organism>
<dbReference type="PANTHER" id="PTHR22642:SF2">
    <property type="entry name" value="PROTEIN LONG AFTER FAR-RED 3"/>
    <property type="match status" value="1"/>
</dbReference>
<evidence type="ECO:0000313" key="2">
    <source>
        <dbReference type="EMBL" id="NBZ89379.1"/>
    </source>
</evidence>
<dbReference type="EMBL" id="JAABNR010000022">
    <property type="protein sequence ID" value="NBZ89379.1"/>
    <property type="molecule type" value="Genomic_DNA"/>
</dbReference>
<proteinExistence type="predicted"/>
<dbReference type="RefSeq" id="WP_168776181.1">
    <property type="nucleotide sequence ID" value="NZ_JAABNR010000022.1"/>
</dbReference>
<gene>
    <name evidence="2" type="ORF">GV832_17460</name>
</gene>
<name>A0AAE4YCC2_9RHOB</name>
<dbReference type="Gene3D" id="3.10.310.70">
    <property type="match status" value="1"/>
</dbReference>
<dbReference type="SUPFAM" id="SSF51338">
    <property type="entry name" value="Composite domain of metallo-dependent hydrolases"/>
    <property type="match status" value="1"/>
</dbReference>
<dbReference type="GO" id="GO:0016810">
    <property type="term" value="F:hydrolase activity, acting on carbon-nitrogen (but not peptide) bonds"/>
    <property type="evidence" value="ECO:0007669"/>
    <property type="project" value="InterPro"/>
</dbReference>
<dbReference type="Gene3D" id="2.30.40.10">
    <property type="entry name" value="Urease, subunit C, domain 1"/>
    <property type="match status" value="1"/>
</dbReference>
<sequence>MTPDLIITNARILTMEPDLPRAEALAIAGERLLAVGGVAEVQALAGAQTRVIDARGATVLPGFIEAHMHLFGGGATLSHCQLMGTKGVAALTAKVRAYAAENPGAKVLYCQGAD</sequence>
<dbReference type="InterPro" id="IPR011059">
    <property type="entry name" value="Metal-dep_hydrolase_composite"/>
</dbReference>
<comment type="caution">
    <text evidence="2">The sequence shown here is derived from an EMBL/GenBank/DDBJ whole genome shotgun (WGS) entry which is preliminary data.</text>
</comment>
<feature type="domain" description="Amidohydrolase 3" evidence="1">
    <location>
        <begin position="50"/>
        <end position="112"/>
    </location>
</feature>
<dbReference type="InterPro" id="IPR013108">
    <property type="entry name" value="Amidohydro_3"/>
</dbReference>
<dbReference type="Pfam" id="PF07969">
    <property type="entry name" value="Amidohydro_3"/>
    <property type="match status" value="1"/>
</dbReference>
<evidence type="ECO:0000313" key="3">
    <source>
        <dbReference type="Proteomes" id="UP001193501"/>
    </source>
</evidence>
<keyword evidence="3" id="KW-1185">Reference proteome</keyword>
<dbReference type="Proteomes" id="UP001193501">
    <property type="component" value="Unassembled WGS sequence"/>
</dbReference>
<dbReference type="PANTHER" id="PTHR22642">
    <property type="entry name" value="IMIDAZOLONEPROPIONASE"/>
    <property type="match status" value="1"/>
</dbReference>
<dbReference type="AlphaFoldDB" id="A0AAE4YCC2"/>
<evidence type="ECO:0000259" key="1">
    <source>
        <dbReference type="Pfam" id="PF07969"/>
    </source>
</evidence>
<accession>A0AAE4YCC2</accession>
<reference evidence="2" key="1">
    <citation type="submission" date="2020-01" db="EMBL/GenBank/DDBJ databases">
        <authorList>
            <person name="Chen W.-M."/>
        </authorList>
    </citation>
    <scope>NUCLEOTIDE SEQUENCE</scope>
    <source>
        <strain evidence="2">CYK-10</strain>
    </source>
</reference>